<dbReference type="Pfam" id="PF00512">
    <property type="entry name" value="HisKA"/>
    <property type="match status" value="1"/>
</dbReference>
<gene>
    <name evidence="13" type="ORF">EJ995_01740</name>
</gene>
<feature type="domain" description="HAMP" evidence="12">
    <location>
        <begin position="206"/>
        <end position="260"/>
    </location>
</feature>
<dbReference type="InterPro" id="IPR036890">
    <property type="entry name" value="HATPase_C_sf"/>
</dbReference>
<feature type="transmembrane region" description="Helical" evidence="10">
    <location>
        <begin position="12"/>
        <end position="35"/>
    </location>
</feature>
<dbReference type="EC" id="2.7.13.3" evidence="3"/>
<name>A0A3S9MV30_9FLAO</name>
<keyword evidence="9" id="KW-0067">ATP-binding</keyword>
<dbReference type="SMART" id="SM00388">
    <property type="entry name" value="HisKA"/>
    <property type="match status" value="1"/>
</dbReference>
<dbReference type="InterPro" id="IPR005467">
    <property type="entry name" value="His_kinase_dom"/>
</dbReference>
<dbReference type="InterPro" id="IPR004358">
    <property type="entry name" value="Sig_transdc_His_kin-like_C"/>
</dbReference>
<dbReference type="Proteomes" id="UP000279600">
    <property type="component" value="Chromosome"/>
</dbReference>
<dbReference type="InterPro" id="IPR003661">
    <property type="entry name" value="HisK_dim/P_dom"/>
</dbReference>
<dbReference type="GO" id="GO:0005524">
    <property type="term" value="F:ATP binding"/>
    <property type="evidence" value="ECO:0007669"/>
    <property type="project" value="UniProtKB-KW"/>
</dbReference>
<reference evidence="13 14" key="1">
    <citation type="submission" date="2018-12" db="EMBL/GenBank/DDBJ databases">
        <title>Complete genome of Nonlabens sp. MJ115.</title>
        <authorList>
            <person name="Choi H.S."/>
            <person name="Jung J."/>
        </authorList>
    </citation>
    <scope>NUCLEOTIDE SEQUENCE [LARGE SCALE GENOMIC DNA]</scope>
    <source>
        <strain evidence="13 14">MJ115</strain>
    </source>
</reference>
<dbReference type="CDD" id="cd00075">
    <property type="entry name" value="HATPase"/>
    <property type="match status" value="1"/>
</dbReference>
<dbReference type="Gene3D" id="1.10.287.130">
    <property type="match status" value="1"/>
</dbReference>
<evidence type="ECO:0000256" key="10">
    <source>
        <dbReference type="SAM" id="Phobius"/>
    </source>
</evidence>
<dbReference type="GO" id="GO:0005886">
    <property type="term" value="C:plasma membrane"/>
    <property type="evidence" value="ECO:0007669"/>
    <property type="project" value="UniProtKB-SubCell"/>
</dbReference>
<evidence type="ECO:0000259" key="11">
    <source>
        <dbReference type="PROSITE" id="PS50109"/>
    </source>
</evidence>
<keyword evidence="7" id="KW-0547">Nucleotide-binding</keyword>
<evidence type="ECO:0000256" key="2">
    <source>
        <dbReference type="ARBA" id="ARBA00004651"/>
    </source>
</evidence>
<keyword evidence="4" id="KW-1003">Cell membrane</keyword>
<dbReference type="InterPro" id="IPR050980">
    <property type="entry name" value="2C_sensor_his_kinase"/>
</dbReference>
<keyword evidence="10" id="KW-0472">Membrane</keyword>
<dbReference type="PANTHER" id="PTHR44936:SF10">
    <property type="entry name" value="SENSOR PROTEIN RSTB"/>
    <property type="match status" value="1"/>
</dbReference>
<evidence type="ECO:0000256" key="5">
    <source>
        <dbReference type="ARBA" id="ARBA00022553"/>
    </source>
</evidence>
<proteinExistence type="predicted"/>
<dbReference type="PRINTS" id="PR00344">
    <property type="entry name" value="BCTRLSENSOR"/>
</dbReference>
<evidence type="ECO:0000256" key="7">
    <source>
        <dbReference type="ARBA" id="ARBA00022741"/>
    </source>
</evidence>
<dbReference type="RefSeq" id="WP_126445007.1">
    <property type="nucleotide sequence ID" value="NZ_CP034549.1"/>
</dbReference>
<sequence length="485" mass="55932">MKLYKNSLRNRIFFSMILLTLISSILIAGVSIYQYSEQGKDYHNKRLERKEEAILESFNYELKKTDFEVTTEKLPLIFKTEIDDISDIHGLPVNMYDLKGRLLKTSSKKLVKDDLEKQLSQETLTRLRDADSGRYVVEFQENGESYRSSYTYLKDDQFKNIAIINLPYLENDDFINYELREFLYRIGMVYAVMLFFTILIAFILSRYVTRSIRYISDKIKELNIAKRNQKISVDVAGTEEINTLVISYNAMVDELEESAVKLATSEREQAWREMAKQVAHEIKNPLTPMRLTVQSFERRFDPEDPDARDKIKEYSNSLIEQIDVMSNIAGAFSTYATMPAQKNEQTNVPKITQLALDIFNDSHIHYEEDASELCAIFDRTQLIRVVTNLVKNALQAQHEQRHMDIKVSVTHDENNIYLKVSDNGTGVAPENESKIFEPKFTTKNSGMGLGLAMVKQIVESFNGTITMETLYGSGTTFTVTLPRIK</sequence>
<evidence type="ECO:0000259" key="12">
    <source>
        <dbReference type="PROSITE" id="PS50885"/>
    </source>
</evidence>
<dbReference type="PANTHER" id="PTHR44936">
    <property type="entry name" value="SENSOR PROTEIN CREC"/>
    <property type="match status" value="1"/>
</dbReference>
<dbReference type="SUPFAM" id="SSF55874">
    <property type="entry name" value="ATPase domain of HSP90 chaperone/DNA topoisomerase II/histidine kinase"/>
    <property type="match status" value="1"/>
</dbReference>
<dbReference type="SMART" id="SM00387">
    <property type="entry name" value="HATPase_c"/>
    <property type="match status" value="1"/>
</dbReference>
<dbReference type="AlphaFoldDB" id="A0A3S9MV30"/>
<evidence type="ECO:0000313" key="13">
    <source>
        <dbReference type="EMBL" id="AZQ43013.1"/>
    </source>
</evidence>
<dbReference type="InterPro" id="IPR036097">
    <property type="entry name" value="HisK_dim/P_sf"/>
</dbReference>
<protein>
    <recommendedName>
        <fullName evidence="3">histidine kinase</fullName>
        <ecNumber evidence="3">2.7.13.3</ecNumber>
    </recommendedName>
</protein>
<comment type="subcellular location">
    <subcellularLocation>
        <location evidence="2">Cell membrane</location>
        <topology evidence="2">Multi-pass membrane protein</topology>
    </subcellularLocation>
</comment>
<dbReference type="Gene3D" id="6.10.340.10">
    <property type="match status" value="1"/>
</dbReference>
<dbReference type="InterPro" id="IPR003594">
    <property type="entry name" value="HATPase_dom"/>
</dbReference>
<evidence type="ECO:0000256" key="8">
    <source>
        <dbReference type="ARBA" id="ARBA00022777"/>
    </source>
</evidence>
<dbReference type="Pfam" id="PF02518">
    <property type="entry name" value="HATPase_c"/>
    <property type="match status" value="1"/>
</dbReference>
<dbReference type="PROSITE" id="PS50109">
    <property type="entry name" value="HIS_KIN"/>
    <property type="match status" value="1"/>
</dbReference>
<dbReference type="EMBL" id="CP034549">
    <property type="protein sequence ID" value="AZQ43013.1"/>
    <property type="molecule type" value="Genomic_DNA"/>
</dbReference>
<keyword evidence="10" id="KW-1133">Transmembrane helix</keyword>
<keyword evidence="14" id="KW-1185">Reference proteome</keyword>
<dbReference type="KEGG" id="noj:EJ995_01740"/>
<dbReference type="InterPro" id="IPR003660">
    <property type="entry name" value="HAMP_dom"/>
</dbReference>
<keyword evidence="5" id="KW-0597">Phosphoprotein</keyword>
<accession>A0A3S9MV30</accession>
<evidence type="ECO:0000256" key="9">
    <source>
        <dbReference type="ARBA" id="ARBA00022840"/>
    </source>
</evidence>
<organism evidence="13 14">
    <name type="scientific">Nonlabens ponticola</name>
    <dbReference type="NCBI Taxonomy" id="2496866"/>
    <lineage>
        <taxon>Bacteria</taxon>
        <taxon>Pseudomonadati</taxon>
        <taxon>Bacteroidota</taxon>
        <taxon>Flavobacteriia</taxon>
        <taxon>Flavobacteriales</taxon>
        <taxon>Flavobacteriaceae</taxon>
        <taxon>Nonlabens</taxon>
    </lineage>
</organism>
<keyword evidence="8" id="KW-0418">Kinase</keyword>
<dbReference type="SUPFAM" id="SSF47384">
    <property type="entry name" value="Homodimeric domain of signal transducing histidine kinase"/>
    <property type="match status" value="1"/>
</dbReference>
<dbReference type="CDD" id="cd00082">
    <property type="entry name" value="HisKA"/>
    <property type="match status" value="1"/>
</dbReference>
<feature type="transmembrane region" description="Helical" evidence="10">
    <location>
        <begin position="182"/>
        <end position="204"/>
    </location>
</feature>
<dbReference type="Gene3D" id="3.30.565.10">
    <property type="entry name" value="Histidine kinase-like ATPase, C-terminal domain"/>
    <property type="match status" value="1"/>
</dbReference>
<keyword evidence="6" id="KW-0808">Transferase</keyword>
<dbReference type="GO" id="GO:0000155">
    <property type="term" value="F:phosphorelay sensor kinase activity"/>
    <property type="evidence" value="ECO:0007669"/>
    <property type="project" value="InterPro"/>
</dbReference>
<evidence type="ECO:0000256" key="6">
    <source>
        <dbReference type="ARBA" id="ARBA00022679"/>
    </source>
</evidence>
<evidence type="ECO:0000256" key="1">
    <source>
        <dbReference type="ARBA" id="ARBA00000085"/>
    </source>
</evidence>
<dbReference type="OrthoDB" id="9776727at2"/>
<dbReference type="PROSITE" id="PS50885">
    <property type="entry name" value="HAMP"/>
    <property type="match status" value="1"/>
</dbReference>
<evidence type="ECO:0000256" key="3">
    <source>
        <dbReference type="ARBA" id="ARBA00012438"/>
    </source>
</evidence>
<evidence type="ECO:0000256" key="4">
    <source>
        <dbReference type="ARBA" id="ARBA00022475"/>
    </source>
</evidence>
<keyword evidence="10" id="KW-0812">Transmembrane</keyword>
<feature type="domain" description="Histidine kinase" evidence="11">
    <location>
        <begin position="277"/>
        <end position="485"/>
    </location>
</feature>
<comment type="catalytic activity">
    <reaction evidence="1">
        <text>ATP + protein L-histidine = ADP + protein N-phospho-L-histidine.</text>
        <dbReference type="EC" id="2.7.13.3"/>
    </reaction>
</comment>
<evidence type="ECO:0000313" key="14">
    <source>
        <dbReference type="Proteomes" id="UP000279600"/>
    </source>
</evidence>